<dbReference type="HOGENOM" id="CLU_1641071_0_0_7"/>
<dbReference type="Proteomes" id="UP000007845">
    <property type="component" value="Chromosome"/>
</dbReference>
<dbReference type="eggNOG" id="ENOG50347ZE">
    <property type="taxonomic scope" value="Bacteria"/>
</dbReference>
<name>F0JCQ9_9BACT</name>
<gene>
    <name evidence="1" type="ORF">DND132_0019</name>
</gene>
<evidence type="ECO:0000313" key="2">
    <source>
        <dbReference type="Proteomes" id="UP000007845"/>
    </source>
</evidence>
<dbReference type="AlphaFoldDB" id="F0JCQ9"/>
<keyword evidence="2" id="KW-1185">Reference proteome</keyword>
<dbReference type="EMBL" id="CP003220">
    <property type="protein sequence ID" value="EGB13237.1"/>
    <property type="molecule type" value="Genomic_DNA"/>
</dbReference>
<organism evidence="1 2">
    <name type="scientific">Pseudodesulfovibrio mercurii</name>
    <dbReference type="NCBI Taxonomy" id="641491"/>
    <lineage>
        <taxon>Bacteria</taxon>
        <taxon>Pseudomonadati</taxon>
        <taxon>Thermodesulfobacteriota</taxon>
        <taxon>Desulfovibrionia</taxon>
        <taxon>Desulfovibrionales</taxon>
        <taxon>Desulfovibrionaceae</taxon>
    </lineage>
</organism>
<accession>F0JCQ9</accession>
<reference evidence="1 2" key="1">
    <citation type="journal article" date="2011" name="J. Bacteriol.">
        <title>Genome sequence of the mercury-methylating strain Desulfovibrio desulfuricans ND132.</title>
        <authorList>
            <person name="Brown S.D."/>
            <person name="Gilmour C.C."/>
            <person name="Kucken A.M."/>
            <person name="Wall J.D."/>
            <person name="Elias D.A."/>
            <person name="Brandt C.C."/>
            <person name="Podar M."/>
            <person name="Chertkov O."/>
            <person name="Held B."/>
            <person name="Bruce D.C."/>
            <person name="Detter J.C."/>
            <person name="Tapia R."/>
            <person name="Han C.S."/>
            <person name="Goodwin L.A."/>
            <person name="Cheng J.F."/>
            <person name="Pitluck S."/>
            <person name="Woyke T."/>
            <person name="Mikhailova N."/>
            <person name="Ivanova N.N."/>
            <person name="Han J."/>
            <person name="Lucas S."/>
            <person name="Lapidus A.L."/>
            <person name="Land M.L."/>
            <person name="Hauser L.J."/>
            <person name="Palumbo A.V."/>
        </authorList>
    </citation>
    <scope>NUCLEOTIDE SEQUENCE [LARGE SCALE GENOMIC DNA]</scope>
    <source>
        <strain evidence="1 2">ND132</strain>
    </source>
</reference>
<proteinExistence type="predicted"/>
<dbReference type="OrthoDB" id="5459073at2"/>
<dbReference type="KEGG" id="ddn:DND132_0019"/>
<sequence length="155" mass="16892">MALADYTASVDHLQKALGRAFAAEPWLLNLPGRSVACKIDQFYYLAVMPGFLETLGRLGGMFPDQVLETLVKTGNLITKSPERDPLIPLTVSWTGRAVTLTGAFVDADFIDRAVKTYGGLGTILNVSDLKISAADRPRIESLFQDKTPPQGLAYF</sequence>
<dbReference type="RefSeq" id="WP_014320665.1">
    <property type="nucleotide sequence ID" value="NC_016803.1"/>
</dbReference>
<protein>
    <submittedName>
        <fullName evidence="1">Uncharacterized protein</fullName>
    </submittedName>
</protein>
<dbReference type="STRING" id="641491.DND132_0019"/>
<evidence type="ECO:0000313" key="1">
    <source>
        <dbReference type="EMBL" id="EGB13237.1"/>
    </source>
</evidence>